<proteinExistence type="inferred from homology"/>
<dbReference type="PANTHER" id="PTHR12151:SF25">
    <property type="entry name" value="LINALOOL DEHYDRATASE_ISOMERASE DOMAIN-CONTAINING PROTEIN"/>
    <property type="match status" value="1"/>
</dbReference>
<dbReference type="InterPro" id="IPR003782">
    <property type="entry name" value="SCO1/SenC"/>
</dbReference>
<feature type="binding site" evidence="2">
    <location>
        <position position="183"/>
    </location>
    <ligand>
        <name>Cu cation</name>
        <dbReference type="ChEBI" id="CHEBI:23378"/>
    </ligand>
</feature>
<dbReference type="AlphaFoldDB" id="A0A4Z0WI54"/>
<dbReference type="RefSeq" id="WP_135481320.1">
    <property type="nucleotide sequence ID" value="NZ_SRMF01000001.1"/>
</dbReference>
<gene>
    <name evidence="4" type="ORF">E4656_03830</name>
</gene>
<accession>A0A4Z0WI54</accession>
<sequence>MATLTPRTRLLLVLLSLGLCLGLAVTGWLIYRAQALPEVQGVVMGRAAAMPEFTLTDHRQEPFSNENLQGRWHLLTYGFTHCPDICPGTLAAMASVVRQLEQDGSPYDDLDLLFYTVDPERDTASALADYVPFFHPRATGLTLNGHVYNRFEAFERSLGIVYEIPEFDRFGEPYPDDSYPVNHGVKVYLLNPGGRLQAVFEPAYSEHGMVHFSATTLLRDYLRVRQHLDG</sequence>
<comment type="caution">
    <text evidence="4">The sequence shown here is derived from an EMBL/GenBank/DDBJ whole genome shotgun (WGS) entry which is preliminary data.</text>
</comment>
<feature type="binding site" evidence="2">
    <location>
        <position position="86"/>
    </location>
    <ligand>
        <name>Cu cation</name>
        <dbReference type="ChEBI" id="CHEBI:23378"/>
    </ligand>
</feature>
<dbReference type="SUPFAM" id="SSF52833">
    <property type="entry name" value="Thioredoxin-like"/>
    <property type="match status" value="1"/>
</dbReference>
<dbReference type="Proteomes" id="UP000297475">
    <property type="component" value="Unassembled WGS sequence"/>
</dbReference>
<name>A0A4Z0WI54_9GAMM</name>
<dbReference type="OrthoDB" id="9790194at2"/>
<feature type="binding site" evidence="2">
    <location>
        <position position="82"/>
    </location>
    <ligand>
        <name>Cu cation</name>
        <dbReference type="ChEBI" id="CHEBI:23378"/>
    </ligand>
</feature>
<dbReference type="GO" id="GO:0046872">
    <property type="term" value="F:metal ion binding"/>
    <property type="evidence" value="ECO:0007669"/>
    <property type="project" value="UniProtKB-KW"/>
</dbReference>
<dbReference type="Gene3D" id="3.40.30.10">
    <property type="entry name" value="Glutaredoxin"/>
    <property type="match status" value="1"/>
</dbReference>
<keyword evidence="2" id="KW-0186">Copper</keyword>
<evidence type="ECO:0000256" key="1">
    <source>
        <dbReference type="ARBA" id="ARBA00010996"/>
    </source>
</evidence>
<keyword evidence="5" id="KW-1185">Reference proteome</keyword>
<protein>
    <submittedName>
        <fullName evidence="4">SCO family protein</fullName>
    </submittedName>
</protein>
<dbReference type="PANTHER" id="PTHR12151">
    <property type="entry name" value="ELECTRON TRANSPORT PROTIN SCO1/SENC FAMILY MEMBER"/>
    <property type="match status" value="1"/>
</dbReference>
<dbReference type="EMBL" id="SRMF01000001">
    <property type="protein sequence ID" value="TGG95557.1"/>
    <property type="molecule type" value="Genomic_DNA"/>
</dbReference>
<dbReference type="Pfam" id="PF02630">
    <property type="entry name" value="SCO1-SenC"/>
    <property type="match status" value="1"/>
</dbReference>
<evidence type="ECO:0000256" key="3">
    <source>
        <dbReference type="PIRSR" id="PIRSR603782-2"/>
    </source>
</evidence>
<organism evidence="4 5">
    <name type="scientific">Natronospirillum operosum</name>
    <dbReference type="NCBI Taxonomy" id="2759953"/>
    <lineage>
        <taxon>Bacteria</taxon>
        <taxon>Pseudomonadati</taxon>
        <taxon>Pseudomonadota</taxon>
        <taxon>Gammaproteobacteria</taxon>
        <taxon>Oceanospirillales</taxon>
        <taxon>Natronospirillaceae</taxon>
        <taxon>Natronospirillum</taxon>
    </lineage>
</organism>
<dbReference type="InterPro" id="IPR036249">
    <property type="entry name" value="Thioredoxin-like_sf"/>
</dbReference>
<comment type="similarity">
    <text evidence="1">Belongs to the SCO1/2 family.</text>
</comment>
<feature type="disulfide bond" description="Redox-active" evidence="3">
    <location>
        <begin position="82"/>
        <end position="86"/>
    </location>
</feature>
<evidence type="ECO:0000256" key="2">
    <source>
        <dbReference type="PIRSR" id="PIRSR603782-1"/>
    </source>
</evidence>
<dbReference type="CDD" id="cd02968">
    <property type="entry name" value="SCO"/>
    <property type="match status" value="1"/>
</dbReference>
<evidence type="ECO:0000313" key="4">
    <source>
        <dbReference type="EMBL" id="TGG95557.1"/>
    </source>
</evidence>
<keyword evidence="2" id="KW-0479">Metal-binding</keyword>
<reference evidence="4 5" key="1">
    <citation type="submission" date="2019-04" db="EMBL/GenBank/DDBJ databases">
        <title>Natronospirillum operosus gen. nov., sp. nov., a haloalkaliphilic satellite isolated from decaying biomass of laboratory culture of cyanobacterium Geitlerinema sp. and proposal of Natronospirillaceae fam. nov. and Saccharospirillaceae fam. nov.</title>
        <authorList>
            <person name="Kevbrin V."/>
            <person name="Boltyanskaya Y."/>
            <person name="Koziaeva V."/>
            <person name="Grouzdev D.S."/>
            <person name="Park M."/>
            <person name="Cho J."/>
        </authorList>
    </citation>
    <scope>NUCLEOTIDE SEQUENCE [LARGE SCALE GENOMIC DNA]</scope>
    <source>
        <strain evidence="4 5">G-116</strain>
    </source>
</reference>
<keyword evidence="3" id="KW-1015">Disulfide bond</keyword>
<evidence type="ECO:0000313" key="5">
    <source>
        <dbReference type="Proteomes" id="UP000297475"/>
    </source>
</evidence>